<keyword evidence="3" id="KW-1185">Reference proteome</keyword>
<protein>
    <submittedName>
        <fullName evidence="2">Uncharacterized protein</fullName>
    </submittedName>
</protein>
<evidence type="ECO:0000313" key="3">
    <source>
        <dbReference type="Proteomes" id="UP000215902"/>
    </source>
</evidence>
<dbReference type="EMBL" id="NIVC01000446">
    <property type="protein sequence ID" value="PAA82833.1"/>
    <property type="molecule type" value="Genomic_DNA"/>
</dbReference>
<reference evidence="2 3" key="1">
    <citation type="submission" date="2017-06" db="EMBL/GenBank/DDBJ databases">
        <title>A platform for efficient transgenesis in Macrostomum lignano, a flatworm model organism for stem cell research.</title>
        <authorList>
            <person name="Berezikov E."/>
        </authorList>
    </citation>
    <scope>NUCLEOTIDE SEQUENCE [LARGE SCALE GENOMIC DNA]</scope>
    <source>
        <strain evidence="2">DV1</strain>
        <tissue evidence="2">Whole organism</tissue>
    </source>
</reference>
<evidence type="ECO:0000313" key="2">
    <source>
        <dbReference type="EMBL" id="PAA82833.1"/>
    </source>
</evidence>
<accession>A0A267G9X5</accession>
<organism evidence="2 3">
    <name type="scientific">Macrostomum lignano</name>
    <dbReference type="NCBI Taxonomy" id="282301"/>
    <lineage>
        <taxon>Eukaryota</taxon>
        <taxon>Metazoa</taxon>
        <taxon>Spiralia</taxon>
        <taxon>Lophotrochozoa</taxon>
        <taxon>Platyhelminthes</taxon>
        <taxon>Rhabditophora</taxon>
        <taxon>Macrostomorpha</taxon>
        <taxon>Macrostomida</taxon>
        <taxon>Macrostomidae</taxon>
        <taxon>Macrostomum</taxon>
    </lineage>
</organism>
<comment type="caution">
    <text evidence="2">The sequence shown here is derived from an EMBL/GenBank/DDBJ whole genome shotgun (WGS) entry which is preliminary data.</text>
</comment>
<sequence>MDPYRASFRTACRRAAPGDLQHQQQPQHPPLRRMRSEPGFTDHSSSGGHRQLANWQLANCHNGQQIRAALMGVQRLQRCLDSIEAGVAKLAHDRREMSDSLARRGTELAVAAGELAATKRQAAQLGEAFDRLTGQLDDCAQKC</sequence>
<dbReference type="AlphaFoldDB" id="A0A267G9X5"/>
<proteinExistence type="predicted"/>
<feature type="region of interest" description="Disordered" evidence="1">
    <location>
        <begin position="1"/>
        <end position="49"/>
    </location>
</feature>
<evidence type="ECO:0000256" key="1">
    <source>
        <dbReference type="SAM" id="MobiDB-lite"/>
    </source>
</evidence>
<dbReference type="Proteomes" id="UP000215902">
    <property type="component" value="Unassembled WGS sequence"/>
</dbReference>
<gene>
    <name evidence="2" type="ORF">BOX15_Mlig028704g1</name>
</gene>
<name>A0A267G9X5_9PLAT</name>